<feature type="domain" description="tRNA intron endonuclease catalytic" evidence="5">
    <location>
        <begin position="81"/>
        <end position="166"/>
    </location>
</feature>
<evidence type="ECO:0000256" key="2">
    <source>
        <dbReference type="ARBA" id="ARBA00023239"/>
    </source>
</evidence>
<feature type="active site" evidence="4">
    <location>
        <position position="120"/>
    </location>
</feature>
<dbReference type="InterPro" id="IPR016442">
    <property type="entry name" value="tRNA_splic_arch_short"/>
</dbReference>
<dbReference type="EMBL" id="CP009149">
    <property type="protein sequence ID" value="AIJ05396.1"/>
    <property type="molecule type" value="Genomic_DNA"/>
</dbReference>
<dbReference type="HOGENOM" id="CLU_114393_0_0_2"/>
<dbReference type="EC" id="4.6.1.16" evidence="4"/>
<keyword evidence="7" id="KW-0378">Hydrolase</keyword>
<dbReference type="InterPro" id="IPR006677">
    <property type="entry name" value="tRNA_intron_Endonuc_cat-like"/>
</dbReference>
<reference evidence="7 8" key="1">
    <citation type="journal article" date="2015" name="Int. J. Syst. Evol. Microbiol.">
        <title>M ethanocaldococcus bathoardescens sp. nov., a hyperthermophilic methanogen isolated from a volcanically active deep-sea hydrothermal vent.</title>
        <authorList>
            <person name="Stewart L.C."/>
            <person name="Jung J.H."/>
            <person name="Kim Y.T."/>
            <person name="Kwon S.W."/>
            <person name="Park C.S."/>
            <person name="Holden J.F."/>
        </authorList>
    </citation>
    <scope>NUCLEOTIDE SEQUENCE [LARGE SCALE GENOMIC DNA]</scope>
    <source>
        <strain evidence="7 8">JH146</strain>
    </source>
</reference>
<dbReference type="SUPFAM" id="SSF53032">
    <property type="entry name" value="tRNA-intron endonuclease catalytic domain-like"/>
    <property type="match status" value="1"/>
</dbReference>
<dbReference type="PANTHER" id="PTHR21227:SF0">
    <property type="entry name" value="TRNA-SPLICING ENDONUCLEASE SUBUNIT SEN2"/>
    <property type="match status" value="1"/>
</dbReference>
<keyword evidence="7" id="KW-0540">Nuclease</keyword>
<dbReference type="InterPro" id="IPR011856">
    <property type="entry name" value="tRNA_endonuc-like_dom_sf"/>
</dbReference>
<dbReference type="Gene3D" id="3.40.1350.10">
    <property type="match status" value="1"/>
</dbReference>
<dbReference type="Pfam" id="PF02778">
    <property type="entry name" value="tRNA_int_endo_N"/>
    <property type="match status" value="1"/>
</dbReference>
<dbReference type="FunFam" id="3.40.1170.20:FF:000001">
    <property type="entry name" value="tRNA-splicing endonuclease"/>
    <property type="match status" value="1"/>
</dbReference>
<dbReference type="CDD" id="cd22363">
    <property type="entry name" value="tRNA-intron_lyase_C"/>
    <property type="match status" value="1"/>
</dbReference>
<keyword evidence="7" id="KW-0255">Endonuclease</keyword>
<dbReference type="GO" id="GO:0005737">
    <property type="term" value="C:cytoplasm"/>
    <property type="evidence" value="ECO:0007669"/>
    <property type="project" value="TreeGrafter"/>
</dbReference>
<name>A0A076LB28_9EURY</name>
<dbReference type="OrthoDB" id="46045at2157"/>
<comment type="catalytic activity">
    <reaction evidence="4">
        <text>pretRNA = a 3'-half-tRNA molecule with a 5'-OH end + a 5'-half-tRNA molecule with a 2',3'-cyclic phosphate end + an intron with a 2',3'-cyclic phosphate and a 5'-hydroxyl terminus.</text>
        <dbReference type="EC" id="4.6.1.16"/>
    </reaction>
</comment>
<keyword evidence="2 4" id="KW-0456">Lyase</keyword>
<sequence>MSKKIIGLLDGDRVIVFDKNGISKLSARHYGNVEGNFLSLSLVEALYLINLGWLAVKDKNEKMLSFEELYEYAKNIEERLCLKYLVYKDLRTRGYIVKTGLKYGADFRLYERGANIDKEHSVYLVKVFTEDSSFLLSELTGFVRVAHSVRKKLLIAIVDADGDIVYYNMAYVKP</sequence>
<dbReference type="InterPro" id="IPR036167">
    <property type="entry name" value="tRNA_intron_Endo_cat-like_sf"/>
</dbReference>
<protein>
    <recommendedName>
        <fullName evidence="4">tRNA-splicing endonuclease</fullName>
        <ecNumber evidence="4">4.6.1.16</ecNumber>
    </recommendedName>
    <alternativeName>
        <fullName evidence="4">tRNA-intron endonuclease</fullName>
    </alternativeName>
</protein>
<feature type="domain" description="tRNA intron endonuclease N-terminal" evidence="6">
    <location>
        <begin position="6"/>
        <end position="70"/>
    </location>
</feature>
<gene>
    <name evidence="4" type="primary">endA</name>
    <name evidence="7" type="ORF">JH146_0547</name>
</gene>
<dbReference type="PANTHER" id="PTHR21227">
    <property type="entry name" value="TRNA-SPLICING ENDONUCLEASE SUBUNIT SEN2"/>
    <property type="match status" value="1"/>
</dbReference>
<dbReference type="KEGG" id="mjh:JH146_0547"/>
<dbReference type="InterPro" id="IPR006676">
    <property type="entry name" value="tRNA_splic"/>
</dbReference>
<evidence type="ECO:0000313" key="7">
    <source>
        <dbReference type="EMBL" id="AIJ05396.1"/>
    </source>
</evidence>
<proteinExistence type="inferred from homology"/>
<comment type="function">
    <text evidence="3 4">Endonuclease that removes tRNA introns. Cleaves pre-tRNA at the 5'- and 3'-splice sites to release the intron. The products are an intron and two tRNA half-molecules bearing 2',3' cyclic phosphate and 5'-OH termini. Recognizes a pseudosymmetric substrate in which 2 bulged loops of 3 bases are separated by a stem of 4 bp.</text>
</comment>
<dbReference type="Gene3D" id="3.40.1170.20">
    <property type="entry name" value="tRNA intron endonuclease, N-terminal domain"/>
    <property type="match status" value="1"/>
</dbReference>
<dbReference type="Proteomes" id="UP000028781">
    <property type="component" value="Chromosome"/>
</dbReference>
<accession>A0A076LB28</accession>
<organism evidence="7 8">
    <name type="scientific">Methanocaldococcus bathoardescens</name>
    <dbReference type="NCBI Taxonomy" id="1301915"/>
    <lineage>
        <taxon>Archaea</taxon>
        <taxon>Methanobacteriati</taxon>
        <taxon>Methanobacteriota</taxon>
        <taxon>Methanomada group</taxon>
        <taxon>Methanococci</taxon>
        <taxon>Methanococcales</taxon>
        <taxon>Methanocaldococcaceae</taxon>
        <taxon>Methanocaldococcus</taxon>
    </lineage>
</organism>
<dbReference type="SUPFAM" id="SSF55267">
    <property type="entry name" value="tRNA-intron endonuclease N-terminal domain-like"/>
    <property type="match status" value="1"/>
</dbReference>
<dbReference type="GeneID" id="24891147"/>
<dbReference type="HAMAP" id="MF_01833">
    <property type="entry name" value="EndA_short"/>
    <property type="match status" value="1"/>
</dbReference>
<evidence type="ECO:0000313" key="8">
    <source>
        <dbReference type="Proteomes" id="UP000028781"/>
    </source>
</evidence>
<dbReference type="PIRSF" id="PIRSF005285">
    <property type="entry name" value="tRNA_splic_archaea"/>
    <property type="match status" value="1"/>
</dbReference>
<feature type="active site" evidence="4">
    <location>
        <position position="110"/>
    </location>
</feature>
<evidence type="ECO:0000256" key="4">
    <source>
        <dbReference type="HAMAP-Rule" id="MF_01833"/>
    </source>
</evidence>
<dbReference type="GO" id="GO:0003676">
    <property type="term" value="F:nucleic acid binding"/>
    <property type="evidence" value="ECO:0007669"/>
    <property type="project" value="InterPro"/>
</dbReference>
<comment type="subunit">
    <text evidence="4">Homotetramer; although the tetramer contains four active sites, only two participate in the cleavage. Therefore, it should be considered as a dimer of dimers.</text>
</comment>
<evidence type="ECO:0000259" key="5">
    <source>
        <dbReference type="Pfam" id="PF01974"/>
    </source>
</evidence>
<dbReference type="STRING" id="1301915.JH146_0547"/>
<dbReference type="FunFam" id="3.40.1350.10:FF:000006">
    <property type="entry name" value="tRNA-splicing endonuclease"/>
    <property type="match status" value="1"/>
</dbReference>
<dbReference type="InterPro" id="IPR036740">
    <property type="entry name" value="tRNA_intron_Endonuc_N_sf"/>
</dbReference>
<dbReference type="NCBIfam" id="TIGR00324">
    <property type="entry name" value="endA"/>
    <property type="match status" value="1"/>
</dbReference>
<dbReference type="InterPro" id="IPR006678">
    <property type="entry name" value="tRNA_intron_Endonuc_N"/>
</dbReference>
<dbReference type="GO" id="GO:0006388">
    <property type="term" value="P:tRNA splicing, via endonucleolytic cleavage and ligation"/>
    <property type="evidence" value="ECO:0007669"/>
    <property type="project" value="UniProtKB-UniRule"/>
</dbReference>
<keyword evidence="1 4" id="KW-0819">tRNA processing</keyword>
<dbReference type="AlphaFoldDB" id="A0A076LB28"/>
<comment type="similarity">
    <text evidence="4">Belongs to the tRNA-intron endonuclease family. Archaeal short subfamily.</text>
</comment>
<dbReference type="GO" id="GO:0000213">
    <property type="term" value="F:tRNA-intron lyase activity"/>
    <property type="evidence" value="ECO:0007669"/>
    <property type="project" value="UniProtKB-UniRule"/>
</dbReference>
<dbReference type="Pfam" id="PF01974">
    <property type="entry name" value="tRNA_int_endo"/>
    <property type="match status" value="1"/>
</dbReference>
<keyword evidence="8" id="KW-1185">Reference proteome</keyword>
<evidence type="ECO:0000259" key="6">
    <source>
        <dbReference type="Pfam" id="PF02778"/>
    </source>
</evidence>
<evidence type="ECO:0000256" key="3">
    <source>
        <dbReference type="ARBA" id="ARBA00024798"/>
    </source>
</evidence>
<feature type="active site" evidence="4">
    <location>
        <position position="151"/>
    </location>
</feature>
<dbReference type="RefSeq" id="WP_048201592.1">
    <property type="nucleotide sequence ID" value="NZ_CP009149.1"/>
</dbReference>
<evidence type="ECO:0000256" key="1">
    <source>
        <dbReference type="ARBA" id="ARBA00022694"/>
    </source>
</evidence>